<feature type="transmembrane region" description="Helical" evidence="2">
    <location>
        <begin position="94"/>
        <end position="112"/>
    </location>
</feature>
<evidence type="ECO:0000313" key="3">
    <source>
        <dbReference type="EMBL" id="MFC5863752.1"/>
    </source>
</evidence>
<feature type="transmembrane region" description="Helical" evidence="2">
    <location>
        <begin position="38"/>
        <end position="59"/>
    </location>
</feature>
<dbReference type="RefSeq" id="WP_263342481.1">
    <property type="nucleotide sequence ID" value="NZ_JAGSYH010000012.1"/>
</dbReference>
<comment type="caution">
    <text evidence="3">The sequence shown here is derived from an EMBL/GenBank/DDBJ whole genome shotgun (WGS) entry which is preliminary data.</text>
</comment>
<reference evidence="4" key="1">
    <citation type="journal article" date="2019" name="Int. J. Syst. Evol. Microbiol.">
        <title>The Global Catalogue of Microorganisms (GCM) 10K type strain sequencing project: providing services to taxonomists for standard genome sequencing and annotation.</title>
        <authorList>
            <consortium name="The Broad Institute Genomics Platform"/>
            <consortium name="The Broad Institute Genome Sequencing Center for Infectious Disease"/>
            <person name="Wu L."/>
            <person name="Ma J."/>
        </authorList>
    </citation>
    <scope>NUCLEOTIDE SEQUENCE [LARGE SCALE GENOMIC DNA]</scope>
    <source>
        <strain evidence="4">JCM 4087</strain>
    </source>
</reference>
<name>A0ABW1EHG4_9BACT</name>
<protein>
    <recommendedName>
        <fullName evidence="5">CPBP family intramembrane metalloprotease</fullName>
    </recommendedName>
</protein>
<proteinExistence type="predicted"/>
<evidence type="ECO:0008006" key="5">
    <source>
        <dbReference type="Google" id="ProtNLM"/>
    </source>
</evidence>
<evidence type="ECO:0000256" key="1">
    <source>
        <dbReference type="SAM" id="MobiDB-lite"/>
    </source>
</evidence>
<keyword evidence="4" id="KW-1185">Reference proteome</keyword>
<keyword evidence="2" id="KW-0472">Membrane</keyword>
<feature type="compositionally biased region" description="Polar residues" evidence="1">
    <location>
        <begin position="1"/>
        <end position="12"/>
    </location>
</feature>
<gene>
    <name evidence="3" type="ORF">ACFPT7_15700</name>
</gene>
<dbReference type="EMBL" id="JBHSPH010000006">
    <property type="protein sequence ID" value="MFC5863752.1"/>
    <property type="molecule type" value="Genomic_DNA"/>
</dbReference>
<keyword evidence="2" id="KW-0812">Transmembrane</keyword>
<feature type="region of interest" description="Disordered" evidence="1">
    <location>
        <begin position="1"/>
        <end position="26"/>
    </location>
</feature>
<feature type="transmembrane region" description="Helical" evidence="2">
    <location>
        <begin position="65"/>
        <end position="82"/>
    </location>
</feature>
<organism evidence="3 4">
    <name type="scientific">Acidicapsa dinghuensis</name>
    <dbReference type="NCBI Taxonomy" id="2218256"/>
    <lineage>
        <taxon>Bacteria</taxon>
        <taxon>Pseudomonadati</taxon>
        <taxon>Acidobacteriota</taxon>
        <taxon>Terriglobia</taxon>
        <taxon>Terriglobales</taxon>
        <taxon>Acidobacteriaceae</taxon>
        <taxon>Acidicapsa</taxon>
    </lineage>
</organism>
<sequence>MSTTSAPSLPSQSVPPEPGESAASLASSTLQAKSRPRVFIAWTSFVFALLQSLCTFFAAANGLRFAIGLGALALTSWQAAFIREFHSSWFRRPMNGIALAGALLNLVVLWQIRRLRARPAAQWRTTAPSARKLRGERMQFWLSVVTLVLVGIEEYLHFTQHGRL</sequence>
<evidence type="ECO:0000256" key="2">
    <source>
        <dbReference type="SAM" id="Phobius"/>
    </source>
</evidence>
<evidence type="ECO:0000313" key="4">
    <source>
        <dbReference type="Proteomes" id="UP001596091"/>
    </source>
</evidence>
<dbReference type="Proteomes" id="UP001596091">
    <property type="component" value="Unassembled WGS sequence"/>
</dbReference>
<accession>A0ABW1EHG4</accession>
<keyword evidence="2" id="KW-1133">Transmembrane helix</keyword>
<feature type="transmembrane region" description="Helical" evidence="2">
    <location>
        <begin position="138"/>
        <end position="156"/>
    </location>
</feature>